<protein>
    <submittedName>
        <fullName evidence="2">Uncharacterized protein</fullName>
    </submittedName>
</protein>
<proteinExistence type="predicted"/>
<dbReference type="EMBL" id="OU963868">
    <property type="protein sequence ID" value="CAH0393689.1"/>
    <property type="molecule type" value="Genomic_DNA"/>
</dbReference>
<evidence type="ECO:0000256" key="1">
    <source>
        <dbReference type="SAM" id="MobiDB-lite"/>
    </source>
</evidence>
<gene>
    <name evidence="2" type="ORF">BEMITA_LOCUS12059</name>
</gene>
<feature type="compositionally biased region" description="Acidic residues" evidence="1">
    <location>
        <begin position="115"/>
        <end position="124"/>
    </location>
</feature>
<evidence type="ECO:0000313" key="2">
    <source>
        <dbReference type="EMBL" id="CAH0393689.1"/>
    </source>
</evidence>
<feature type="region of interest" description="Disordered" evidence="1">
    <location>
        <begin position="106"/>
        <end position="148"/>
    </location>
</feature>
<dbReference type="Proteomes" id="UP001152759">
    <property type="component" value="Chromosome 7"/>
</dbReference>
<reference evidence="2" key="1">
    <citation type="submission" date="2021-12" db="EMBL/GenBank/DDBJ databases">
        <authorList>
            <person name="King R."/>
        </authorList>
    </citation>
    <scope>NUCLEOTIDE SEQUENCE</scope>
</reference>
<keyword evidence="3" id="KW-1185">Reference proteome</keyword>
<evidence type="ECO:0000313" key="3">
    <source>
        <dbReference type="Proteomes" id="UP001152759"/>
    </source>
</evidence>
<accession>A0A9P0F9F2</accession>
<sequence>MAGEHQNSQSVPRHLSRGVNFILSSRLSVFIESSFGTRPDKILVQSCCSLNRGVANFSTTILIGGILMTNPRLIVRTLLDNGNNSRLEDATIRAQGMSVLHTLKIEGVPAPRDSDNDDDTEDLSEDPRTEAPENEESSKSSVWHRRTGTRTLNAQTAYQRYMDSALECKLPKNQSKNLDCRIL</sequence>
<organism evidence="2 3">
    <name type="scientific">Bemisia tabaci</name>
    <name type="common">Sweetpotato whitefly</name>
    <name type="synonym">Aleurodes tabaci</name>
    <dbReference type="NCBI Taxonomy" id="7038"/>
    <lineage>
        <taxon>Eukaryota</taxon>
        <taxon>Metazoa</taxon>
        <taxon>Ecdysozoa</taxon>
        <taxon>Arthropoda</taxon>
        <taxon>Hexapoda</taxon>
        <taxon>Insecta</taxon>
        <taxon>Pterygota</taxon>
        <taxon>Neoptera</taxon>
        <taxon>Paraneoptera</taxon>
        <taxon>Hemiptera</taxon>
        <taxon>Sternorrhyncha</taxon>
        <taxon>Aleyrodoidea</taxon>
        <taxon>Aleyrodidae</taxon>
        <taxon>Aleyrodinae</taxon>
        <taxon>Bemisia</taxon>
    </lineage>
</organism>
<dbReference type="AlphaFoldDB" id="A0A9P0F9F2"/>
<name>A0A9P0F9F2_BEMTA</name>